<gene>
    <name evidence="1" type="ORF">Salat_0081600</name>
</gene>
<protein>
    <submittedName>
        <fullName evidence="1">Uncharacterized protein</fullName>
    </submittedName>
</protein>
<dbReference type="Proteomes" id="UP001293254">
    <property type="component" value="Unassembled WGS sequence"/>
</dbReference>
<evidence type="ECO:0000313" key="1">
    <source>
        <dbReference type="EMBL" id="KAK4437477.1"/>
    </source>
</evidence>
<reference evidence="1" key="2">
    <citation type="journal article" date="2024" name="Plant">
        <title>Genomic evolution and insights into agronomic trait innovations of Sesamum species.</title>
        <authorList>
            <person name="Miao H."/>
            <person name="Wang L."/>
            <person name="Qu L."/>
            <person name="Liu H."/>
            <person name="Sun Y."/>
            <person name="Le M."/>
            <person name="Wang Q."/>
            <person name="Wei S."/>
            <person name="Zheng Y."/>
            <person name="Lin W."/>
            <person name="Duan Y."/>
            <person name="Cao H."/>
            <person name="Xiong S."/>
            <person name="Wang X."/>
            <person name="Wei L."/>
            <person name="Li C."/>
            <person name="Ma Q."/>
            <person name="Ju M."/>
            <person name="Zhao R."/>
            <person name="Li G."/>
            <person name="Mu C."/>
            <person name="Tian Q."/>
            <person name="Mei H."/>
            <person name="Zhang T."/>
            <person name="Gao T."/>
            <person name="Zhang H."/>
        </authorList>
    </citation>
    <scope>NUCLEOTIDE SEQUENCE</scope>
    <source>
        <strain evidence="1">3651</strain>
    </source>
</reference>
<sequence>MASEFSPPIYQSSITNMDDFEGLEVTEFDPNTLQELLYEPGEEVESGAAFMQPKEVDGSDLSLTVDNYWVVDDIKDDVQDFNWVYMVEETSPPCNEMGAWYDGQCIEELTQIFEMGDYSLSQGAILCDEIGYIGLWQEN</sequence>
<evidence type="ECO:0000313" key="2">
    <source>
        <dbReference type="Proteomes" id="UP001293254"/>
    </source>
</evidence>
<accession>A0AAE2CWT8</accession>
<dbReference type="EMBL" id="JACGWO010000001">
    <property type="protein sequence ID" value="KAK4437477.1"/>
    <property type="molecule type" value="Genomic_DNA"/>
</dbReference>
<name>A0AAE2CWT8_9LAMI</name>
<reference evidence="1" key="1">
    <citation type="submission" date="2020-06" db="EMBL/GenBank/DDBJ databases">
        <authorList>
            <person name="Li T."/>
            <person name="Hu X."/>
            <person name="Zhang T."/>
            <person name="Song X."/>
            <person name="Zhang H."/>
            <person name="Dai N."/>
            <person name="Sheng W."/>
            <person name="Hou X."/>
            <person name="Wei L."/>
        </authorList>
    </citation>
    <scope>NUCLEOTIDE SEQUENCE</scope>
    <source>
        <strain evidence="1">3651</strain>
        <tissue evidence="1">Leaf</tissue>
    </source>
</reference>
<comment type="caution">
    <text evidence="1">The sequence shown here is derived from an EMBL/GenBank/DDBJ whole genome shotgun (WGS) entry which is preliminary data.</text>
</comment>
<dbReference type="AlphaFoldDB" id="A0AAE2CWT8"/>
<proteinExistence type="predicted"/>
<organism evidence="1 2">
    <name type="scientific">Sesamum alatum</name>
    <dbReference type="NCBI Taxonomy" id="300844"/>
    <lineage>
        <taxon>Eukaryota</taxon>
        <taxon>Viridiplantae</taxon>
        <taxon>Streptophyta</taxon>
        <taxon>Embryophyta</taxon>
        <taxon>Tracheophyta</taxon>
        <taxon>Spermatophyta</taxon>
        <taxon>Magnoliopsida</taxon>
        <taxon>eudicotyledons</taxon>
        <taxon>Gunneridae</taxon>
        <taxon>Pentapetalae</taxon>
        <taxon>asterids</taxon>
        <taxon>lamiids</taxon>
        <taxon>Lamiales</taxon>
        <taxon>Pedaliaceae</taxon>
        <taxon>Sesamum</taxon>
    </lineage>
</organism>
<keyword evidence="2" id="KW-1185">Reference proteome</keyword>